<gene>
    <name evidence="7" type="primary">rfbC</name>
    <name evidence="7" type="ORF">GJ689_13825</name>
</gene>
<evidence type="ECO:0000256" key="5">
    <source>
        <dbReference type="PIRSR" id="PIRSR600888-1"/>
    </source>
</evidence>
<dbReference type="EMBL" id="WNKV01000009">
    <property type="protein sequence ID" value="MTW17282.1"/>
    <property type="molecule type" value="Genomic_DNA"/>
</dbReference>
<dbReference type="CDD" id="cd00438">
    <property type="entry name" value="cupin_RmlC"/>
    <property type="match status" value="1"/>
</dbReference>
<dbReference type="NCBIfam" id="TIGR01221">
    <property type="entry name" value="rmlC"/>
    <property type="match status" value="1"/>
</dbReference>
<name>A0A9X5ASC2_9BRAD</name>
<dbReference type="InterPro" id="IPR011051">
    <property type="entry name" value="RmlC_Cupin_sf"/>
</dbReference>
<dbReference type="Gene3D" id="2.60.120.10">
    <property type="entry name" value="Jelly Rolls"/>
    <property type="match status" value="1"/>
</dbReference>
<organism evidence="7 8">
    <name type="scientific">Rhodoplanes serenus</name>
    <dbReference type="NCBI Taxonomy" id="200615"/>
    <lineage>
        <taxon>Bacteria</taxon>
        <taxon>Pseudomonadati</taxon>
        <taxon>Pseudomonadota</taxon>
        <taxon>Alphaproteobacteria</taxon>
        <taxon>Hyphomicrobiales</taxon>
        <taxon>Nitrobacteraceae</taxon>
        <taxon>Rhodoplanes</taxon>
    </lineage>
</organism>
<dbReference type="SUPFAM" id="SSF51182">
    <property type="entry name" value="RmlC-like cupins"/>
    <property type="match status" value="1"/>
</dbReference>
<feature type="active site" description="Proton acceptor" evidence="5">
    <location>
        <position position="72"/>
    </location>
</feature>
<dbReference type="Pfam" id="PF00908">
    <property type="entry name" value="dTDP_sugar_isom"/>
    <property type="match status" value="1"/>
</dbReference>
<evidence type="ECO:0000256" key="2">
    <source>
        <dbReference type="ARBA" id="ARBA00001997"/>
    </source>
</evidence>
<feature type="active site" description="Proton donor" evidence="5">
    <location>
        <position position="142"/>
    </location>
</feature>
<comment type="similarity">
    <text evidence="6">Belongs to the dTDP-4-dehydrorhamnose 3,5-epimerase family.</text>
</comment>
<evidence type="ECO:0000256" key="4">
    <source>
        <dbReference type="ARBA" id="ARBA00019595"/>
    </source>
</evidence>
<dbReference type="PANTHER" id="PTHR21047:SF2">
    <property type="entry name" value="THYMIDINE DIPHOSPHO-4-KETO-RHAMNOSE 3,5-EPIMERASE"/>
    <property type="match status" value="1"/>
</dbReference>
<comment type="catalytic activity">
    <reaction evidence="1 6">
        <text>dTDP-4-dehydro-6-deoxy-alpha-D-glucose = dTDP-4-dehydro-beta-L-rhamnose</text>
        <dbReference type="Rhea" id="RHEA:16969"/>
        <dbReference type="ChEBI" id="CHEBI:57649"/>
        <dbReference type="ChEBI" id="CHEBI:62830"/>
        <dbReference type="EC" id="5.1.3.13"/>
    </reaction>
</comment>
<dbReference type="GO" id="GO:0000271">
    <property type="term" value="P:polysaccharide biosynthetic process"/>
    <property type="evidence" value="ECO:0007669"/>
    <property type="project" value="TreeGrafter"/>
</dbReference>
<dbReference type="AlphaFoldDB" id="A0A9X5ASC2"/>
<dbReference type="EC" id="5.1.3.13" evidence="3 6"/>
<evidence type="ECO:0000256" key="3">
    <source>
        <dbReference type="ARBA" id="ARBA00012098"/>
    </source>
</evidence>
<evidence type="ECO:0000256" key="6">
    <source>
        <dbReference type="RuleBase" id="RU364069"/>
    </source>
</evidence>
<dbReference type="PANTHER" id="PTHR21047">
    <property type="entry name" value="DTDP-6-DEOXY-D-GLUCOSE-3,5 EPIMERASE"/>
    <property type="match status" value="1"/>
</dbReference>
<sequence>MKSAGDSDLREVVTDRIRTPRLIDRRKFGDARGWFCETWNARRLAEEHGITVAFVQDNLSWSAKRGTVRGLHFQAPPHSQVKLVAVVKGRILDVAVDIRRGSPTYGRSVAIELSAENGRQLYVPAGFAHGFCTLEDDVHVAYKVSDFHAPVSGGGLRFDDLAIAWPVPREAVCLSDKDTRYPALADLKSPFVYDGVPLAPLAPA</sequence>
<proteinExistence type="inferred from homology"/>
<protein>
    <recommendedName>
        <fullName evidence="4 6">dTDP-4-dehydrorhamnose 3,5-epimerase</fullName>
        <ecNumber evidence="3 6">5.1.3.13</ecNumber>
    </recommendedName>
    <alternativeName>
        <fullName evidence="6">Thymidine diphospho-4-keto-rhamnose 3,5-epimerase</fullName>
    </alternativeName>
</protein>
<dbReference type="GO" id="GO:0008830">
    <property type="term" value="F:dTDP-4-dehydrorhamnose 3,5-epimerase activity"/>
    <property type="evidence" value="ECO:0007669"/>
    <property type="project" value="UniProtKB-UniRule"/>
</dbReference>
<reference evidence="7 8" key="1">
    <citation type="submission" date="2019-11" db="EMBL/GenBank/DDBJ databases">
        <title>Whole-genome sequence of Rhodoplanes serenus DSM 18633, type strain.</title>
        <authorList>
            <person name="Kyndt J.A."/>
            <person name="Meyer T.E."/>
        </authorList>
    </citation>
    <scope>NUCLEOTIDE SEQUENCE [LARGE SCALE GENOMIC DNA]</scope>
    <source>
        <strain evidence="7 8">DSM 18633</strain>
    </source>
</reference>
<comment type="function">
    <text evidence="2 6">Catalyzes the epimerization of the C3' and C5'positions of dTDP-6-deoxy-D-xylo-4-hexulose, forming dTDP-6-deoxy-L-lyxo-4-hexulose.</text>
</comment>
<dbReference type="InterPro" id="IPR000888">
    <property type="entry name" value="RmlC-like"/>
</dbReference>
<dbReference type="InterPro" id="IPR014710">
    <property type="entry name" value="RmlC-like_jellyroll"/>
</dbReference>
<dbReference type="RefSeq" id="WP_155480038.1">
    <property type="nucleotide sequence ID" value="NZ_WNKV01000009.1"/>
</dbReference>
<dbReference type="GO" id="GO:0005829">
    <property type="term" value="C:cytosol"/>
    <property type="evidence" value="ECO:0007669"/>
    <property type="project" value="TreeGrafter"/>
</dbReference>
<accession>A0A9X5ASC2</accession>
<evidence type="ECO:0000313" key="8">
    <source>
        <dbReference type="Proteomes" id="UP000438991"/>
    </source>
</evidence>
<comment type="caution">
    <text evidence="7">The sequence shown here is derived from an EMBL/GenBank/DDBJ whole genome shotgun (WGS) entry which is preliminary data.</text>
</comment>
<evidence type="ECO:0000313" key="7">
    <source>
        <dbReference type="EMBL" id="MTW17282.1"/>
    </source>
</evidence>
<evidence type="ECO:0000256" key="1">
    <source>
        <dbReference type="ARBA" id="ARBA00001298"/>
    </source>
</evidence>
<comment type="pathway">
    <text evidence="6">Carbohydrate biosynthesis; dTDP-L-rhamnose biosynthesis.</text>
</comment>
<keyword evidence="6 7" id="KW-0413">Isomerase</keyword>
<dbReference type="GO" id="GO:0019305">
    <property type="term" value="P:dTDP-rhamnose biosynthetic process"/>
    <property type="evidence" value="ECO:0007669"/>
    <property type="project" value="UniProtKB-UniRule"/>
</dbReference>
<comment type="subunit">
    <text evidence="6">Homodimer.</text>
</comment>
<dbReference type="Proteomes" id="UP000438991">
    <property type="component" value="Unassembled WGS sequence"/>
</dbReference>